<evidence type="ECO:0000256" key="3">
    <source>
        <dbReference type="ARBA" id="ARBA00023002"/>
    </source>
</evidence>
<dbReference type="EMBL" id="JAWRVI010000005">
    <property type="protein sequence ID" value="KAK4093866.1"/>
    <property type="molecule type" value="Genomic_DNA"/>
</dbReference>
<reference evidence="9" key="1">
    <citation type="submission" date="2015-05" db="EMBL/GenBank/DDBJ databases">
        <authorList>
            <person name="Wang D.B."/>
            <person name="Wang M."/>
        </authorList>
    </citation>
    <scope>NUCLEOTIDE SEQUENCE</scope>
    <source>
        <strain evidence="9">36-1</strain>
    </source>
</reference>
<dbReference type="InterPro" id="IPR036188">
    <property type="entry name" value="FAD/NAD-bd_sf"/>
</dbReference>
<name>A0A2U3DXN2_PURLI</name>
<feature type="binding site" evidence="5">
    <location>
        <position position="155"/>
    </location>
    <ligand>
        <name>FAD</name>
        <dbReference type="ChEBI" id="CHEBI:57692"/>
    </ligand>
</feature>
<evidence type="ECO:0000256" key="4">
    <source>
        <dbReference type="ARBA" id="ARBA00048448"/>
    </source>
</evidence>
<dbReference type="SUPFAM" id="SSF51905">
    <property type="entry name" value="FAD/NAD(P)-binding domain"/>
    <property type="match status" value="1"/>
</dbReference>
<feature type="binding site" evidence="5">
    <location>
        <position position="381"/>
    </location>
    <ligand>
        <name>FAD</name>
        <dbReference type="ChEBI" id="CHEBI:57692"/>
    </ligand>
</feature>
<evidence type="ECO:0000259" key="7">
    <source>
        <dbReference type="Pfam" id="PF01593"/>
    </source>
</evidence>
<dbReference type="Pfam" id="PF01042">
    <property type="entry name" value="Ribonuc_L-PSP"/>
    <property type="match status" value="1"/>
</dbReference>
<dbReference type="AlphaFoldDB" id="A0A2U3DXN2"/>
<proteinExistence type="inferred from homology"/>
<dbReference type="Gene3D" id="3.50.50.60">
    <property type="entry name" value="FAD/NAD(P)-binding domain"/>
    <property type="match status" value="1"/>
</dbReference>
<keyword evidence="3 6" id="KW-0560">Oxidoreductase</keyword>
<protein>
    <recommendedName>
        <fullName evidence="6">Amine oxidase</fullName>
        <ecNumber evidence="6">1.4.3.-</ecNumber>
    </recommendedName>
</protein>
<dbReference type="SUPFAM" id="SSF55298">
    <property type="entry name" value="YjgF-like"/>
    <property type="match status" value="1"/>
</dbReference>
<feature type="binding site" evidence="5">
    <location>
        <begin position="174"/>
        <end position="175"/>
    </location>
    <ligand>
        <name>FAD</name>
        <dbReference type="ChEBI" id="CHEBI:57692"/>
    </ligand>
</feature>
<dbReference type="EMBL" id="LCWV01000021">
    <property type="protein sequence ID" value="PWI67020.1"/>
    <property type="molecule type" value="Genomic_DNA"/>
</dbReference>
<feature type="binding site" evidence="5">
    <location>
        <position position="486"/>
    </location>
    <ligand>
        <name>substrate</name>
    </ligand>
</feature>
<dbReference type="InterPro" id="IPR006175">
    <property type="entry name" value="YjgF/YER057c/UK114"/>
</dbReference>
<dbReference type="InterPro" id="IPR001613">
    <property type="entry name" value="Flavin_amine_oxidase"/>
</dbReference>
<reference evidence="9 10" key="2">
    <citation type="journal article" date="2016" name="Front. Microbiol.">
        <title>Genome and transcriptome sequences reveal the specific parasitism of the nematophagous Purpureocillium lilacinum 36-1.</title>
        <authorList>
            <person name="Xie J."/>
            <person name="Li S."/>
            <person name="Mo C."/>
            <person name="Xiao X."/>
            <person name="Peng D."/>
            <person name="Wang G."/>
            <person name="Xiao Y."/>
        </authorList>
    </citation>
    <scope>NUCLEOTIDE SEQUENCE [LARGE SCALE GENOMIC DNA]</scope>
    <source>
        <strain evidence="9 10">36-1</strain>
    </source>
</reference>
<dbReference type="PANTHER" id="PTHR43563:SF14">
    <property type="entry name" value="AMINE OXIDASE"/>
    <property type="match status" value="1"/>
</dbReference>
<evidence type="ECO:0000256" key="1">
    <source>
        <dbReference type="ARBA" id="ARBA00001974"/>
    </source>
</evidence>
<feature type="binding site" evidence="5">
    <location>
        <position position="571"/>
    </location>
    <ligand>
        <name>FAD</name>
        <dbReference type="ChEBI" id="CHEBI:57692"/>
    </ligand>
</feature>
<dbReference type="Gene3D" id="1.10.405.10">
    <property type="entry name" value="Guanine Nucleotide Dissociation Inhibitor, domain 1"/>
    <property type="match status" value="1"/>
</dbReference>
<comment type="cofactor">
    <cofactor evidence="1 6">
        <name>FAD</name>
        <dbReference type="ChEBI" id="CHEBI:57692"/>
    </cofactor>
</comment>
<dbReference type="PRINTS" id="PR00757">
    <property type="entry name" value="AMINEOXDASEF"/>
</dbReference>
<sequence>MSPPSRPKSNVIAVDPHGLFDSRPTFSHVACSAAGGRVIMTAGQVGADERGVVPQDIEEQIRLAFTNLRKCLESVGASVTDIVKLVYYIVDYDHTRRHHARPLIDFLNGHRPATTLAPVPKLAKPEYKFEVEAYVSLPQQPLQEVDVVVIGAGLSGLKAAYDVQQAGYSCAVVEARDRIGGKTWSTDRTDAGKFVDVGAAWINDTNQSEIFRLVQALGLETVVQNTTGNVIQEDSDGSLSQFKYGSLPEKLVEANGVENMIILRNKAEETCQALDIRSPAHAGSHLDSMTFEDWVRSVTGSSESAMASARIWTRAMLGMEPREMSALFFLNYCKSGGGLVRMRSDQKDGGQYLRLVKGTQSISSGLASLLKRGTITLSSPVRAIEQTQSAVYVSSSRRQYICKRVIVSVPTPLYKEITFTPQLPADKLELSQLNRLGYTNKVLVRYSTPWWRGYGLCGMLQSFAGPVTVTRDSSVDVLGQFSLTCFCVGDWGRQLSKLSQKKRFDAVVEHIEKTLGSAGKAPQPVGIEEHEWQFDQWAQGCPCPAAPPGAMVRLESALRSTHGKLHFVGTETAYEWKGYMDGAVRSGARGAEEVVNALGHARL</sequence>
<accession>A0A2U3DXN2</accession>
<evidence type="ECO:0000313" key="8">
    <source>
        <dbReference type="EMBL" id="KAK4093866.1"/>
    </source>
</evidence>
<evidence type="ECO:0000313" key="11">
    <source>
        <dbReference type="Proteomes" id="UP001287286"/>
    </source>
</evidence>
<keyword evidence="11" id="KW-1185">Reference proteome</keyword>
<reference evidence="8 11" key="4">
    <citation type="journal article" date="2024" name="Microbiol. Resour. Announc.">
        <title>Genome annotations for the ascomycete fungi Trichoderma harzianum, Trichoderma aggressivum, and Purpureocillium lilacinum.</title>
        <authorList>
            <person name="Beijen E.P.W."/>
            <person name="Ohm R.A."/>
        </authorList>
    </citation>
    <scope>NUCLEOTIDE SEQUENCE [LARGE SCALE GENOMIC DNA]</scope>
    <source>
        <strain evidence="8 11">CBS 150709</strain>
    </source>
</reference>
<evidence type="ECO:0000256" key="2">
    <source>
        <dbReference type="ARBA" id="ARBA00005995"/>
    </source>
</evidence>
<organism evidence="9 10">
    <name type="scientific">Purpureocillium lilacinum</name>
    <name type="common">Paecilomyces lilacinus</name>
    <dbReference type="NCBI Taxonomy" id="33203"/>
    <lineage>
        <taxon>Eukaryota</taxon>
        <taxon>Fungi</taxon>
        <taxon>Dikarya</taxon>
        <taxon>Ascomycota</taxon>
        <taxon>Pezizomycotina</taxon>
        <taxon>Sordariomycetes</taxon>
        <taxon>Hypocreomycetidae</taxon>
        <taxon>Hypocreales</taxon>
        <taxon>Ophiocordycipitaceae</taxon>
        <taxon>Purpureocillium</taxon>
    </lineage>
</organism>
<dbReference type="SUPFAM" id="SSF54373">
    <property type="entry name" value="FAD-linked reductases, C-terminal domain"/>
    <property type="match status" value="1"/>
</dbReference>
<gene>
    <name evidence="9" type="ORF">PCL_04526</name>
    <name evidence="8" type="ORF">Purlil1_2200</name>
</gene>
<dbReference type="Gene3D" id="3.30.1330.40">
    <property type="entry name" value="RutC-like"/>
    <property type="match status" value="1"/>
</dbReference>
<evidence type="ECO:0000256" key="5">
    <source>
        <dbReference type="PIRSR" id="PIRSR601613-1"/>
    </source>
</evidence>
<dbReference type="CDD" id="cd00448">
    <property type="entry name" value="YjgF_YER057c_UK114_family"/>
    <property type="match status" value="1"/>
</dbReference>
<comment type="caution">
    <text evidence="9">The sequence shown here is derived from an EMBL/GenBank/DDBJ whole genome shotgun (WGS) entry which is preliminary data.</text>
</comment>
<evidence type="ECO:0000313" key="9">
    <source>
        <dbReference type="EMBL" id="PWI67020.1"/>
    </source>
</evidence>
<dbReference type="GO" id="GO:0097621">
    <property type="term" value="F:monoamine oxidase activity"/>
    <property type="evidence" value="ECO:0007669"/>
    <property type="project" value="UniProtKB-EC"/>
</dbReference>
<dbReference type="Proteomes" id="UP001287286">
    <property type="component" value="Unassembled WGS sequence"/>
</dbReference>
<dbReference type="InterPro" id="IPR002937">
    <property type="entry name" value="Amino_oxidase"/>
</dbReference>
<dbReference type="InterPro" id="IPR050703">
    <property type="entry name" value="Flavin_MAO"/>
</dbReference>
<reference evidence="8" key="3">
    <citation type="submission" date="2023-11" db="EMBL/GenBank/DDBJ databases">
        <authorList>
            <person name="Beijen E."/>
            <person name="Ohm R.A."/>
        </authorList>
    </citation>
    <scope>NUCLEOTIDE SEQUENCE</scope>
    <source>
        <strain evidence="8">CBS 150709</strain>
    </source>
</reference>
<dbReference type="Pfam" id="PF01593">
    <property type="entry name" value="Amino_oxidase"/>
    <property type="match status" value="1"/>
</dbReference>
<keyword evidence="6" id="KW-0274">FAD</keyword>
<comment type="similarity">
    <text evidence="2 6">Belongs to the flavin monoamine oxidase family.</text>
</comment>
<evidence type="ECO:0000313" key="10">
    <source>
        <dbReference type="Proteomes" id="UP000245956"/>
    </source>
</evidence>
<feature type="domain" description="Amine oxidase" evidence="7">
    <location>
        <begin position="154"/>
        <end position="594"/>
    </location>
</feature>
<dbReference type="Gene3D" id="3.90.660.10">
    <property type="match status" value="1"/>
</dbReference>
<comment type="catalytic activity">
    <reaction evidence="4">
        <text>a secondary aliphatic amine + O2 + H2O = a primary amine + an aldehyde + H2O2</text>
        <dbReference type="Rhea" id="RHEA:26414"/>
        <dbReference type="ChEBI" id="CHEBI:15377"/>
        <dbReference type="ChEBI" id="CHEBI:15379"/>
        <dbReference type="ChEBI" id="CHEBI:16240"/>
        <dbReference type="ChEBI" id="CHEBI:17478"/>
        <dbReference type="ChEBI" id="CHEBI:58855"/>
        <dbReference type="ChEBI" id="CHEBI:65296"/>
        <dbReference type="EC" id="1.4.3.4"/>
    </reaction>
</comment>
<evidence type="ECO:0000256" key="6">
    <source>
        <dbReference type="RuleBase" id="RU362067"/>
    </source>
</evidence>
<dbReference type="PANTHER" id="PTHR43563">
    <property type="entry name" value="AMINE OXIDASE"/>
    <property type="match status" value="1"/>
</dbReference>
<dbReference type="EC" id="1.4.3.-" evidence="6"/>
<dbReference type="Proteomes" id="UP000245956">
    <property type="component" value="Unassembled WGS sequence"/>
</dbReference>
<dbReference type="InterPro" id="IPR035959">
    <property type="entry name" value="RutC-like_sf"/>
</dbReference>
<keyword evidence="6" id="KW-0285">Flavoprotein</keyword>